<organism evidence="1 2">
    <name type="scientific">Kribbella voronezhensis</name>
    <dbReference type="NCBI Taxonomy" id="2512212"/>
    <lineage>
        <taxon>Bacteria</taxon>
        <taxon>Bacillati</taxon>
        <taxon>Actinomycetota</taxon>
        <taxon>Actinomycetes</taxon>
        <taxon>Propionibacteriales</taxon>
        <taxon>Kribbellaceae</taxon>
        <taxon>Kribbella</taxon>
    </lineage>
</organism>
<dbReference type="Proteomes" id="UP000295151">
    <property type="component" value="Unassembled WGS sequence"/>
</dbReference>
<protein>
    <submittedName>
        <fullName evidence="1">Uncharacterized protein</fullName>
    </submittedName>
</protein>
<proteinExistence type="predicted"/>
<evidence type="ECO:0000313" key="2">
    <source>
        <dbReference type="Proteomes" id="UP000295151"/>
    </source>
</evidence>
<keyword evidence="2" id="KW-1185">Reference proteome</keyword>
<reference evidence="1 2" key="1">
    <citation type="submission" date="2019-03" db="EMBL/GenBank/DDBJ databases">
        <title>Genomic Encyclopedia of Type Strains, Phase III (KMG-III): the genomes of soil and plant-associated and newly described type strains.</title>
        <authorList>
            <person name="Whitman W."/>
        </authorList>
    </citation>
    <scope>NUCLEOTIDE SEQUENCE [LARGE SCALE GENOMIC DNA]</scope>
    <source>
        <strain evidence="1 2">VKM Ac-2575</strain>
    </source>
</reference>
<name>A0A4R7SW54_9ACTN</name>
<sequence>MSLRDEVLRVLDQSPGGMTDAQLATGLRRRHQTINQYCRRLAAEGLLARDSSSGTIVNRLVGAAPATTPPATVHESSADRAWPHEAAVQSALVGWLVRESWQIVRVADTETRERGTNVIAERGGVRLLVEVKGYPAATYARGPNAGQPKPTAPALEASHSLADAILKAMRMRVADDGARVVVALPDATRYGALLTEVDQSLRGARIEAWMVGESGEPTAHFGAWPEDLS</sequence>
<dbReference type="EMBL" id="SOCE01000002">
    <property type="protein sequence ID" value="TDU83145.1"/>
    <property type="molecule type" value="Genomic_DNA"/>
</dbReference>
<accession>A0A4R7SW54</accession>
<comment type="caution">
    <text evidence="1">The sequence shown here is derived from an EMBL/GenBank/DDBJ whole genome shotgun (WGS) entry which is preliminary data.</text>
</comment>
<evidence type="ECO:0000313" key="1">
    <source>
        <dbReference type="EMBL" id="TDU83145.1"/>
    </source>
</evidence>
<gene>
    <name evidence="1" type="ORF">EV138_5604</name>
</gene>
<dbReference type="AlphaFoldDB" id="A0A4R7SW54"/>